<dbReference type="GO" id="GO:0048205">
    <property type="term" value="P:COPI coating of Golgi vesicle"/>
    <property type="evidence" value="ECO:0007669"/>
    <property type="project" value="TreeGrafter"/>
</dbReference>
<evidence type="ECO:0000256" key="2">
    <source>
        <dbReference type="ARBA" id="ARBA00022833"/>
    </source>
</evidence>
<feature type="region of interest" description="Disordered" evidence="3">
    <location>
        <begin position="195"/>
        <end position="240"/>
    </location>
</feature>
<organism evidence="4 5">
    <name type="scientific">Paragonimus heterotremus</name>
    <dbReference type="NCBI Taxonomy" id="100268"/>
    <lineage>
        <taxon>Eukaryota</taxon>
        <taxon>Metazoa</taxon>
        <taxon>Spiralia</taxon>
        <taxon>Lophotrochozoa</taxon>
        <taxon>Platyhelminthes</taxon>
        <taxon>Trematoda</taxon>
        <taxon>Digenea</taxon>
        <taxon>Plagiorchiida</taxon>
        <taxon>Troglotremata</taxon>
        <taxon>Troglotrematidae</taxon>
        <taxon>Paragonimus</taxon>
    </lineage>
</organism>
<name>A0A8J4WRX8_9TREM</name>
<feature type="non-terminal residue" evidence="4">
    <location>
        <position position="334"/>
    </location>
</feature>
<keyword evidence="1" id="KW-0479">Metal-binding</keyword>
<protein>
    <submittedName>
        <fullName evidence="4">ADP-ribosylation factor GTPase-activating protein 2</fullName>
    </submittedName>
</protein>
<keyword evidence="2" id="KW-0862">Zinc</keyword>
<evidence type="ECO:0000313" key="5">
    <source>
        <dbReference type="Proteomes" id="UP000748531"/>
    </source>
</evidence>
<gene>
    <name evidence="4" type="ORF">PHET_04585</name>
</gene>
<dbReference type="GO" id="GO:0046872">
    <property type="term" value="F:metal ion binding"/>
    <property type="evidence" value="ECO:0007669"/>
    <property type="project" value="UniProtKB-KW"/>
</dbReference>
<reference evidence="4" key="1">
    <citation type="submission" date="2019-05" db="EMBL/GenBank/DDBJ databases">
        <title>Annotation for the trematode Paragonimus heterotremus.</title>
        <authorList>
            <person name="Choi Y.-J."/>
        </authorList>
    </citation>
    <scope>NUCLEOTIDE SEQUENCE</scope>
    <source>
        <strain evidence="4">LC</strain>
    </source>
</reference>
<evidence type="ECO:0000256" key="1">
    <source>
        <dbReference type="ARBA" id="ARBA00022723"/>
    </source>
</evidence>
<dbReference type="PANTHER" id="PTHR45686">
    <property type="entry name" value="ADP-RIBOSYLATION FACTOR GTPASE ACTIVATING PROTEIN 3, ISOFORM H-RELATED"/>
    <property type="match status" value="1"/>
</dbReference>
<dbReference type="OrthoDB" id="983479at2759"/>
<keyword evidence="5" id="KW-1185">Reference proteome</keyword>
<dbReference type="PANTHER" id="PTHR45686:SF4">
    <property type="entry name" value="ADP-RIBOSYLATION FACTOR GTPASE ACTIVATING PROTEIN 3, ISOFORM H"/>
    <property type="match status" value="1"/>
</dbReference>
<dbReference type="AlphaFoldDB" id="A0A8J4WRX8"/>
<accession>A0A8J4WRX8</accession>
<comment type="caution">
    <text evidence="4">The sequence shown here is derived from an EMBL/GenBank/DDBJ whole genome shotgun (WGS) entry which is preliminary data.</text>
</comment>
<sequence>SGAKKGGLGAAKVKADFSVIESAAESADLQKERQTALSEKLAKEQWEKEAERIASLRLAYKDMVDERDKKEATLKSVDPKRAEQMERLGMSTAHFGNRGGVAHSAFANVQKIEQQGVNTTTNTRASVITSSNLDPFFSSSGDRNYDSFGSPRTDNPFVHKPKSGLGSWVDDDWTVLSGPRDNLAGLNDLCDRPLSQVTGPRDYHEVKSSDSISSSSDWNRTTGVGNDKTRNLRDESSSIRSEELQKKFANATAISSDAFFGRDEPEEHNLSRFQGSTSISSDEYFGRAKPHPPSHLSNELQQIKDGVRQGVTKVASRLSTLATGMVSTIQDRWG</sequence>
<dbReference type="GO" id="GO:0000139">
    <property type="term" value="C:Golgi membrane"/>
    <property type="evidence" value="ECO:0007669"/>
    <property type="project" value="GOC"/>
</dbReference>
<evidence type="ECO:0000313" key="4">
    <source>
        <dbReference type="EMBL" id="KAF5401950.1"/>
    </source>
</evidence>
<proteinExistence type="predicted"/>
<dbReference type="EMBL" id="LUCH01002132">
    <property type="protein sequence ID" value="KAF5401950.1"/>
    <property type="molecule type" value="Genomic_DNA"/>
</dbReference>
<dbReference type="Proteomes" id="UP000748531">
    <property type="component" value="Unassembled WGS sequence"/>
</dbReference>
<feature type="compositionally biased region" description="Basic and acidic residues" evidence="3">
    <location>
        <begin position="227"/>
        <end position="240"/>
    </location>
</feature>
<evidence type="ECO:0000256" key="3">
    <source>
        <dbReference type="SAM" id="MobiDB-lite"/>
    </source>
</evidence>